<evidence type="ECO:0000256" key="1">
    <source>
        <dbReference type="SAM" id="MobiDB-lite"/>
    </source>
</evidence>
<feature type="region of interest" description="Disordered" evidence="1">
    <location>
        <begin position="585"/>
        <end position="605"/>
    </location>
</feature>
<protein>
    <submittedName>
        <fullName evidence="2">Uncharacterized protein</fullName>
    </submittedName>
</protein>
<gene>
    <name evidence="2" type="ORF">Tco_1041243</name>
</gene>
<feature type="region of interest" description="Disordered" evidence="1">
    <location>
        <begin position="167"/>
        <end position="212"/>
    </location>
</feature>
<feature type="compositionally biased region" description="Acidic residues" evidence="1">
    <location>
        <begin position="272"/>
        <end position="291"/>
    </location>
</feature>
<name>A0ABQ5GFL4_9ASTR</name>
<accession>A0ABQ5GFL4</accession>
<dbReference type="EMBL" id="BQNB010018448">
    <property type="protein sequence ID" value="GJT74518.1"/>
    <property type="molecule type" value="Genomic_DNA"/>
</dbReference>
<reference evidence="2" key="2">
    <citation type="submission" date="2022-01" db="EMBL/GenBank/DDBJ databases">
        <authorList>
            <person name="Yamashiro T."/>
            <person name="Shiraishi A."/>
            <person name="Satake H."/>
            <person name="Nakayama K."/>
        </authorList>
    </citation>
    <scope>NUCLEOTIDE SEQUENCE</scope>
</reference>
<dbReference type="Proteomes" id="UP001151760">
    <property type="component" value="Unassembled WGS sequence"/>
</dbReference>
<feature type="compositionally biased region" description="Basic residues" evidence="1">
    <location>
        <begin position="202"/>
        <end position="212"/>
    </location>
</feature>
<comment type="caution">
    <text evidence="2">The sequence shown here is derived from an EMBL/GenBank/DDBJ whole genome shotgun (WGS) entry which is preliminary data.</text>
</comment>
<feature type="region of interest" description="Disordered" evidence="1">
    <location>
        <begin position="265"/>
        <end position="323"/>
    </location>
</feature>
<feature type="compositionally biased region" description="Acidic residues" evidence="1">
    <location>
        <begin position="299"/>
        <end position="323"/>
    </location>
</feature>
<keyword evidence="3" id="KW-1185">Reference proteome</keyword>
<evidence type="ECO:0000313" key="2">
    <source>
        <dbReference type="EMBL" id="GJT74518.1"/>
    </source>
</evidence>
<reference evidence="2" key="1">
    <citation type="journal article" date="2022" name="Int. J. Mol. Sci.">
        <title>Draft Genome of Tanacetum Coccineum: Genomic Comparison of Closely Related Tanacetum-Family Plants.</title>
        <authorList>
            <person name="Yamashiro T."/>
            <person name="Shiraishi A."/>
            <person name="Nakayama K."/>
            <person name="Satake H."/>
        </authorList>
    </citation>
    <scope>NUCLEOTIDE SEQUENCE</scope>
</reference>
<evidence type="ECO:0000313" key="3">
    <source>
        <dbReference type="Proteomes" id="UP001151760"/>
    </source>
</evidence>
<proteinExistence type="predicted"/>
<feature type="compositionally biased region" description="Basic and acidic residues" evidence="1">
    <location>
        <begin position="593"/>
        <end position="602"/>
    </location>
</feature>
<feature type="compositionally biased region" description="Basic and acidic residues" evidence="1">
    <location>
        <begin position="173"/>
        <end position="183"/>
    </location>
</feature>
<organism evidence="2 3">
    <name type="scientific">Tanacetum coccineum</name>
    <dbReference type="NCBI Taxonomy" id="301880"/>
    <lineage>
        <taxon>Eukaryota</taxon>
        <taxon>Viridiplantae</taxon>
        <taxon>Streptophyta</taxon>
        <taxon>Embryophyta</taxon>
        <taxon>Tracheophyta</taxon>
        <taxon>Spermatophyta</taxon>
        <taxon>Magnoliopsida</taxon>
        <taxon>eudicotyledons</taxon>
        <taxon>Gunneridae</taxon>
        <taxon>Pentapetalae</taxon>
        <taxon>asterids</taxon>
        <taxon>campanulids</taxon>
        <taxon>Asterales</taxon>
        <taxon>Asteraceae</taxon>
        <taxon>Asteroideae</taxon>
        <taxon>Anthemideae</taxon>
        <taxon>Anthemidinae</taxon>
        <taxon>Tanacetum</taxon>
    </lineage>
</organism>
<sequence>MDTTKAQQKALDDALIAPENRLMIRKYNQRLSSTLKSNSSHVTTLESLAVIINKCLSGKTTGLERLRLLRAQLLWGMYYNKHIDYVYLLWEDLMFQVENKDSKKNNDMFYPRFTKVIVDYFMAKDPSISRRNKMFCHTARDGSMFTTIRSEAYKTYHVYVTGEKTLKPKKKKADSESSPKEKPAQASKGKRIKTPSKVAQSTKKKQPATKSKVKGLIVLSEVALTEAEQMKLATKRSLIQTHSSHASGSGDEVDTLSKVLDEKLQKKTGNDANEESDAHDDSDENESDDEVYTPPDYQLTEESEEQEGDDKVEEGEEEHEDEEMIYEDLNLNRERNNADISSVSDLVSKFINPSTDEGIDSALNQNIQSNALIDIPVTATTETPLTMTTNFQLPFPNIHLLQQTPNLSTSTTFPTTNSLEIPNFASLFGFEQRISSLKIELSELKQTNKFVETVSSIPGIVDNYLDSKMKEAIDVAVQLKSNKLREEAQAENQDFINSIDSNMNKIIKEQVKAQTSKIMSKFEKYVTETLGAKVLVRSTNQPQMSYAVASSLSKLELKKILMDIMEENKSIDISKSQFREATVMKNPLLDQTEGQREGDQARKPSQPINQLIRRAGQQVLLQTVSDLPPQPWITHLAQAAGLQSSFDELMATPIDFSAFMMNRLKIDYLTQELLTGPTYDLMKGSCKSVAELEYHLEEVFKAINDQLDWNNPEGTPYPHDLSKPLPLIPNARGRLVIPFDHFINNDLEYLKGGSLSHKYTTSITKTKAADYGQIKWIEDRIPRSMWSTVPVVYDKHAYWGTYHWGPKRQRFYGYATNMETSKDVYSKHRIIAVISLKIMKFYGYSHLEEITVRRQDDKLYKFREGDFKRLRRQDIEDMLLLLVQGKLTNLSLDERYALNVALRMYTRRIVIQERVEDLQLAVESYQKKINLSRPDSQRSDLRKMTPYTAYPDIQGIIYQDDMNRNRLMRTDELHKFSDGTLNHVRTALNDIATTPNPPPTTLGIPRWSTCRRDDGLIKTREELE</sequence>